<keyword evidence="2 4" id="KW-0489">Methyltransferase</keyword>
<dbReference type="Proteomes" id="UP000019140">
    <property type="component" value="Unassembled WGS sequence"/>
</dbReference>
<keyword evidence="6" id="KW-1185">Reference proteome</keyword>
<feature type="non-terminal residue" evidence="5">
    <location>
        <position position="1"/>
    </location>
</feature>
<proteinExistence type="inferred from homology"/>
<dbReference type="PANTHER" id="PTHR43619">
    <property type="entry name" value="S-ADENOSYL-L-METHIONINE-DEPENDENT METHYLTRANSFERASE YKTD-RELATED"/>
    <property type="match status" value="1"/>
</dbReference>
<dbReference type="Pfam" id="PF04072">
    <property type="entry name" value="LCM"/>
    <property type="match status" value="1"/>
</dbReference>
<dbReference type="InterPro" id="IPR011610">
    <property type="entry name" value="SAM_mthyl_Trfase_ML2640-like"/>
</dbReference>
<organism evidence="5 6">
    <name type="scientific">Candidatus Entotheonella gemina</name>
    <dbReference type="NCBI Taxonomy" id="1429439"/>
    <lineage>
        <taxon>Bacteria</taxon>
        <taxon>Pseudomonadati</taxon>
        <taxon>Nitrospinota/Tectimicrobiota group</taxon>
        <taxon>Candidatus Tectimicrobiota</taxon>
        <taxon>Candidatus Entotheonellia</taxon>
        <taxon>Candidatus Entotheonellales</taxon>
        <taxon>Candidatus Entotheonellaceae</taxon>
        <taxon>Candidatus Entotheonella</taxon>
    </lineage>
</organism>
<dbReference type="SUPFAM" id="SSF53335">
    <property type="entry name" value="S-adenosyl-L-methionine-dependent methyltransferases"/>
    <property type="match status" value="1"/>
</dbReference>
<dbReference type="GO" id="GO:0008168">
    <property type="term" value="F:methyltransferase activity"/>
    <property type="evidence" value="ECO:0007669"/>
    <property type="project" value="UniProtKB-UniRule"/>
</dbReference>
<evidence type="ECO:0000256" key="4">
    <source>
        <dbReference type="RuleBase" id="RU362030"/>
    </source>
</evidence>
<dbReference type="PANTHER" id="PTHR43619:SF2">
    <property type="entry name" value="S-ADENOSYL-L-METHIONINE-DEPENDENT METHYLTRANSFERASES SUPERFAMILY PROTEIN"/>
    <property type="match status" value="1"/>
</dbReference>
<dbReference type="Gene3D" id="3.40.50.150">
    <property type="entry name" value="Vaccinia Virus protein VP39"/>
    <property type="match status" value="1"/>
</dbReference>
<dbReference type="PATRIC" id="fig|1429439.4.peg.7062"/>
<accession>W4LLM7</accession>
<name>W4LLM7_9BACT</name>
<comment type="similarity">
    <text evidence="1 4">Belongs to the UPF0677 family.</text>
</comment>
<reference evidence="5 6" key="1">
    <citation type="journal article" date="2014" name="Nature">
        <title>An environmental bacterial taxon with a large and distinct metabolic repertoire.</title>
        <authorList>
            <person name="Wilson M.C."/>
            <person name="Mori T."/>
            <person name="Ruckert C."/>
            <person name="Uria A.R."/>
            <person name="Helf M.J."/>
            <person name="Takada K."/>
            <person name="Gernert C."/>
            <person name="Steffens U.A."/>
            <person name="Heycke N."/>
            <person name="Schmitt S."/>
            <person name="Rinke C."/>
            <person name="Helfrich E.J."/>
            <person name="Brachmann A.O."/>
            <person name="Gurgui C."/>
            <person name="Wakimoto T."/>
            <person name="Kracht M."/>
            <person name="Crusemann M."/>
            <person name="Hentschel U."/>
            <person name="Abe I."/>
            <person name="Matsunaga S."/>
            <person name="Kalinowski J."/>
            <person name="Takeyama H."/>
            <person name="Piel J."/>
        </authorList>
    </citation>
    <scope>NUCLEOTIDE SEQUENCE [LARGE SCALE GENOMIC DNA]</scope>
    <source>
        <strain evidence="6">TSY2</strain>
    </source>
</reference>
<evidence type="ECO:0000256" key="2">
    <source>
        <dbReference type="ARBA" id="ARBA00022603"/>
    </source>
</evidence>
<comment type="caution">
    <text evidence="5">The sequence shown here is derived from an EMBL/GenBank/DDBJ whole genome shotgun (WGS) entry which is preliminary data.</text>
</comment>
<dbReference type="AlphaFoldDB" id="W4LLM7"/>
<dbReference type="EC" id="2.1.1.-" evidence="4"/>
<dbReference type="EMBL" id="AZHX01001901">
    <property type="protein sequence ID" value="ETW98877.1"/>
    <property type="molecule type" value="Genomic_DNA"/>
</dbReference>
<evidence type="ECO:0000256" key="3">
    <source>
        <dbReference type="ARBA" id="ARBA00022679"/>
    </source>
</evidence>
<dbReference type="HOGENOM" id="CLU_1227016_0_0_7"/>
<keyword evidence="3" id="KW-0808">Transferase</keyword>
<evidence type="ECO:0000313" key="6">
    <source>
        <dbReference type="Proteomes" id="UP000019140"/>
    </source>
</evidence>
<protein>
    <recommendedName>
        <fullName evidence="4">S-adenosyl-L-methionine-dependent methyltransferase</fullName>
        <ecNumber evidence="4">2.1.1.-</ecNumber>
    </recommendedName>
</protein>
<evidence type="ECO:0000313" key="5">
    <source>
        <dbReference type="EMBL" id="ETW98877.1"/>
    </source>
</evidence>
<evidence type="ECO:0000256" key="1">
    <source>
        <dbReference type="ARBA" id="ARBA00008138"/>
    </source>
</evidence>
<dbReference type="InterPro" id="IPR029063">
    <property type="entry name" value="SAM-dependent_MTases_sf"/>
</dbReference>
<dbReference type="NCBIfam" id="TIGR00027">
    <property type="entry name" value="mthyl_TIGR00027"/>
    <property type="match status" value="1"/>
</dbReference>
<keyword evidence="4" id="KW-0949">S-adenosyl-L-methionine</keyword>
<comment type="function">
    <text evidence="4">Exhibits S-adenosyl-L-methionine-dependent methyltransferase activity.</text>
</comment>
<sequence>RYTEDALDRAIERGVTQYVILGAGLDSFAYRRPDLANRLRIFEVDYPASQQWKQHRLRELHIELPPNLTFIPVDFETQTLANVLTAGGYDPEKPAFLSWLGVTQYLTEEAVFNTLQQIASLASGTEMIFTYVVPESLLNAEDQRFLAINKSGAAKRGEPWVSLFEPASLASRVRALGFTQIMHFSPEEANSRYFVGRTDGLCVPGLEHLMQARVGRVDDPEQEGT</sequence>
<dbReference type="InterPro" id="IPR007213">
    <property type="entry name" value="Ppm1/Ppm2/Tcmp"/>
</dbReference>
<dbReference type="GO" id="GO:0032259">
    <property type="term" value="P:methylation"/>
    <property type="evidence" value="ECO:0007669"/>
    <property type="project" value="UniProtKB-KW"/>
</dbReference>
<gene>
    <name evidence="5" type="ORF">ETSY2_42030</name>
</gene>